<feature type="compositionally biased region" description="Basic and acidic residues" evidence="1">
    <location>
        <begin position="388"/>
        <end position="409"/>
    </location>
</feature>
<keyword evidence="3" id="KW-1185">Reference proteome</keyword>
<feature type="compositionally biased region" description="Acidic residues" evidence="1">
    <location>
        <begin position="323"/>
        <end position="338"/>
    </location>
</feature>
<feature type="region of interest" description="Disordered" evidence="1">
    <location>
        <begin position="1"/>
        <end position="53"/>
    </location>
</feature>
<feature type="region of interest" description="Disordered" evidence="1">
    <location>
        <begin position="121"/>
        <end position="151"/>
    </location>
</feature>
<name>A0A9P7IZM1_9AGAM</name>
<feature type="compositionally biased region" description="Low complexity" evidence="1">
    <location>
        <begin position="300"/>
        <end position="313"/>
    </location>
</feature>
<reference evidence="2" key="1">
    <citation type="journal article" date="2020" name="New Phytol.">
        <title>Comparative genomics reveals dynamic genome evolution in host specialist ectomycorrhizal fungi.</title>
        <authorList>
            <person name="Lofgren L.A."/>
            <person name="Nguyen N.H."/>
            <person name="Vilgalys R."/>
            <person name="Ruytinx J."/>
            <person name="Liao H.L."/>
            <person name="Branco S."/>
            <person name="Kuo A."/>
            <person name="LaButti K."/>
            <person name="Lipzen A."/>
            <person name="Andreopoulos W."/>
            <person name="Pangilinan J."/>
            <person name="Riley R."/>
            <person name="Hundley H."/>
            <person name="Na H."/>
            <person name="Barry K."/>
            <person name="Grigoriev I.V."/>
            <person name="Stajich J.E."/>
            <person name="Kennedy P.G."/>
        </authorList>
    </citation>
    <scope>NUCLEOTIDE SEQUENCE</scope>
    <source>
        <strain evidence="2">S12</strain>
    </source>
</reference>
<feature type="region of interest" description="Disordered" evidence="1">
    <location>
        <begin position="359"/>
        <end position="442"/>
    </location>
</feature>
<dbReference type="OrthoDB" id="2686841at2759"/>
<sequence>MVTTHPSNKSKHPGKVDLPVSRQQNTEHSDDKDKEDDIRDCQLPRKKAATKKYQKAKKAAATEAIAQLELAMTEKDGQDLLQANRPSTSKVSKVPRKLSVSALSDPADETIIEDVMLIDTDQNNEHGVQNSDSPAGSNKPGAKLTKAQKVHKNIEAAKERAMEQQKGRAENEEDVVVVDSDVDNVKGIRRKRQKGRSCTCSKDGEPSSKKLKQDDLLFSSQPPQSGMINNWHQVVFVQVPNHSQKPGAAPKSAQGGTGGLEDELDNNEQLEAPGPDKGEQDPLLTPLMVQIIMNPPSNKAAQATSTATSTRPTPNEPPLCPPLDDEDIHNGEEQDDGACLESESPRPYMWKFKVVGHTITRPTPKPQGSATNSMQPVLSKTGSGKSNAGDKPRSKDRGYGSNMDREHHNNRATGRQRQQGKCNPPSRKSKHNSNKYNTEDDSSHRNFDALVVPMRIDFISTLDNMWDISDFTDEMQTIWDLALPNIKHTVSKLKDLVYKILMQCAYNYCSDFGECAKIIIAKYIEEQGWTSDEIQQVVAYIVPEQIPWVNEKGQKVFINPPIYPYMWKECRGDEKDPDASTTIYTESLTDVIDRIIMELSKINASSIHLHSISSMGTASRLNTIRQFTEGLWSYSTELIMESIDGATRRKWKKIFKGAAPFIDAHRKQPTRHTQTCYSDSIEDSVQLYRQIISTEQIQLGT</sequence>
<evidence type="ECO:0000313" key="3">
    <source>
        <dbReference type="Proteomes" id="UP000719766"/>
    </source>
</evidence>
<comment type="caution">
    <text evidence="2">The sequence shown here is derived from an EMBL/GenBank/DDBJ whole genome shotgun (WGS) entry which is preliminary data.</text>
</comment>
<evidence type="ECO:0000256" key="1">
    <source>
        <dbReference type="SAM" id="MobiDB-lite"/>
    </source>
</evidence>
<feature type="compositionally biased region" description="Polar residues" evidence="1">
    <location>
        <begin position="218"/>
        <end position="232"/>
    </location>
</feature>
<dbReference type="Proteomes" id="UP000719766">
    <property type="component" value="Unassembled WGS sequence"/>
</dbReference>
<feature type="region of interest" description="Disordered" evidence="1">
    <location>
        <begin position="183"/>
        <end position="344"/>
    </location>
</feature>
<dbReference type="EMBL" id="JABBWE010000015">
    <property type="protein sequence ID" value="KAG1797821.1"/>
    <property type="molecule type" value="Genomic_DNA"/>
</dbReference>
<protein>
    <submittedName>
        <fullName evidence="2">Uncharacterized protein</fullName>
    </submittedName>
</protein>
<accession>A0A9P7IZM1</accession>
<feature type="compositionally biased region" description="Polar residues" evidence="1">
    <location>
        <begin position="366"/>
        <end position="386"/>
    </location>
</feature>
<dbReference type="AlphaFoldDB" id="A0A9P7IZM1"/>
<feature type="compositionally biased region" description="Polar residues" evidence="1">
    <location>
        <begin position="125"/>
        <end position="136"/>
    </location>
</feature>
<organism evidence="2 3">
    <name type="scientific">Suillus plorans</name>
    <dbReference type="NCBI Taxonomy" id="116603"/>
    <lineage>
        <taxon>Eukaryota</taxon>
        <taxon>Fungi</taxon>
        <taxon>Dikarya</taxon>
        <taxon>Basidiomycota</taxon>
        <taxon>Agaricomycotina</taxon>
        <taxon>Agaricomycetes</taxon>
        <taxon>Agaricomycetidae</taxon>
        <taxon>Boletales</taxon>
        <taxon>Suillineae</taxon>
        <taxon>Suillaceae</taxon>
        <taxon>Suillus</taxon>
    </lineage>
</organism>
<dbReference type="RefSeq" id="XP_041162774.1">
    <property type="nucleotide sequence ID" value="XM_041299912.1"/>
</dbReference>
<feature type="compositionally biased region" description="Basic and acidic residues" evidence="1">
    <location>
        <begin position="202"/>
        <end position="215"/>
    </location>
</feature>
<proteinExistence type="predicted"/>
<feature type="compositionally biased region" description="Basic residues" evidence="1">
    <location>
        <begin position="44"/>
        <end position="53"/>
    </location>
</feature>
<dbReference type="GeneID" id="64593676"/>
<evidence type="ECO:0000313" key="2">
    <source>
        <dbReference type="EMBL" id="KAG1797821.1"/>
    </source>
</evidence>
<feature type="compositionally biased region" description="Polar residues" evidence="1">
    <location>
        <begin position="411"/>
        <end position="421"/>
    </location>
</feature>
<gene>
    <name evidence="2" type="ORF">HD556DRAFT_1306413</name>
</gene>
<feature type="compositionally biased region" description="Basic and acidic residues" evidence="1">
    <location>
        <begin position="25"/>
        <end position="43"/>
    </location>
</feature>